<evidence type="ECO:0000313" key="1">
    <source>
        <dbReference type="EMBL" id="ACY96479.1"/>
    </source>
</evidence>
<dbReference type="RefSeq" id="WP_012851263.1">
    <property type="nucleotide sequence ID" value="NC_013510.1"/>
</dbReference>
<sequence>MRVLKGSSLGTMDAGELQAMRQAAGRVLIDVGTGDARTAYRIARERPDWLVIGLDPAWRRMVPTAVRSRRKPAKGGVSNLVLVSAVIEEPPQELVGLADELLVLMPWGKLLRGVVLGEADVCGGLRAVAKAGATVDVTVGTSIWRDPVPLEIRDLPELTPEYARDVLSDRLAALGWRITAADLVSSTAMERINSSWARRLGSGSAEVVMHLRAVAVPPARE</sequence>
<keyword evidence="2" id="KW-1185">Reference proteome</keyword>
<dbReference type="GO" id="GO:0008168">
    <property type="term" value="F:methyltransferase activity"/>
    <property type="evidence" value="ECO:0007669"/>
    <property type="project" value="UniProtKB-KW"/>
</dbReference>
<dbReference type="OrthoDB" id="5505369at2"/>
<gene>
    <name evidence="1" type="ordered locus">Tcur_0890</name>
</gene>
<proteinExistence type="predicted"/>
<dbReference type="STRING" id="471852.Tcur_0890"/>
<dbReference type="EMBL" id="CP001738">
    <property type="protein sequence ID" value="ACY96479.1"/>
    <property type="molecule type" value="Genomic_DNA"/>
</dbReference>
<dbReference type="InterPro" id="IPR056262">
    <property type="entry name" value="NpmA"/>
</dbReference>
<dbReference type="SUPFAM" id="SSF53335">
    <property type="entry name" value="S-adenosyl-L-methionine-dependent methyltransferases"/>
    <property type="match status" value="1"/>
</dbReference>
<dbReference type="KEGG" id="tcu:Tcur_0890"/>
<keyword evidence="1" id="KW-0489">Methyltransferase</keyword>
<dbReference type="HOGENOM" id="CLU_1109844_0_0_11"/>
<dbReference type="Gene3D" id="3.40.50.150">
    <property type="entry name" value="Vaccinia Virus protein VP39"/>
    <property type="match status" value="1"/>
</dbReference>
<dbReference type="eggNOG" id="COG0220">
    <property type="taxonomic scope" value="Bacteria"/>
</dbReference>
<organism evidence="1 2">
    <name type="scientific">Thermomonospora curvata (strain ATCC 19995 / DSM 43183 / JCM 3096 / KCTC 9072 / NBRC 15933 / NCIMB 10081 / Henssen B9)</name>
    <dbReference type="NCBI Taxonomy" id="471852"/>
    <lineage>
        <taxon>Bacteria</taxon>
        <taxon>Bacillati</taxon>
        <taxon>Actinomycetota</taxon>
        <taxon>Actinomycetes</taxon>
        <taxon>Streptosporangiales</taxon>
        <taxon>Thermomonosporaceae</taxon>
        <taxon>Thermomonospora</taxon>
    </lineage>
</organism>
<dbReference type="GO" id="GO:0032259">
    <property type="term" value="P:methylation"/>
    <property type="evidence" value="ECO:0007669"/>
    <property type="project" value="UniProtKB-KW"/>
</dbReference>
<accession>D1A6K4</accession>
<dbReference type="InterPro" id="IPR029063">
    <property type="entry name" value="SAM-dependent_MTases_sf"/>
</dbReference>
<name>D1A6K4_THECD</name>
<reference evidence="1 2" key="1">
    <citation type="journal article" date="2011" name="Stand. Genomic Sci.">
        <title>Complete genome sequence of Thermomonospora curvata type strain (B9).</title>
        <authorList>
            <person name="Chertkov O."/>
            <person name="Sikorski J."/>
            <person name="Nolan M."/>
            <person name="Lapidus A."/>
            <person name="Lucas S."/>
            <person name="Del Rio T.G."/>
            <person name="Tice H."/>
            <person name="Cheng J.F."/>
            <person name="Goodwin L."/>
            <person name="Pitluck S."/>
            <person name="Liolios K."/>
            <person name="Ivanova N."/>
            <person name="Mavromatis K."/>
            <person name="Mikhailova N."/>
            <person name="Ovchinnikova G."/>
            <person name="Pati A."/>
            <person name="Chen A."/>
            <person name="Palaniappan K."/>
            <person name="Djao O.D."/>
            <person name="Land M."/>
            <person name="Hauser L."/>
            <person name="Chang Y.J."/>
            <person name="Jeffries C.D."/>
            <person name="Brettin T."/>
            <person name="Han C."/>
            <person name="Detter J.C."/>
            <person name="Rohde M."/>
            <person name="Goker M."/>
            <person name="Woyke T."/>
            <person name="Bristow J."/>
            <person name="Eisen J.A."/>
            <person name="Markowitz V."/>
            <person name="Hugenholtz P."/>
            <person name="Klenk H.P."/>
            <person name="Kyrpides N.C."/>
        </authorList>
    </citation>
    <scope>NUCLEOTIDE SEQUENCE [LARGE SCALE GENOMIC DNA]</scope>
    <source>
        <strain evidence="2">ATCC 19995 / DSM 43183 / JCM 3096 / KCTC 9072 / NBRC 15933 / NCIMB 10081 / Henssen B9</strain>
    </source>
</reference>
<dbReference type="AlphaFoldDB" id="D1A6K4"/>
<dbReference type="Proteomes" id="UP000001918">
    <property type="component" value="Chromosome"/>
</dbReference>
<dbReference type="Pfam" id="PF24675">
    <property type="entry name" value="NpmA"/>
    <property type="match status" value="1"/>
</dbReference>
<evidence type="ECO:0000313" key="2">
    <source>
        <dbReference type="Proteomes" id="UP000001918"/>
    </source>
</evidence>
<protein>
    <submittedName>
        <fullName evidence="1">rRNA methyltransferase, putative</fullName>
    </submittedName>
</protein>
<keyword evidence="1" id="KW-0808">Transferase</keyword>